<evidence type="ECO:0000313" key="2">
    <source>
        <dbReference type="EMBL" id="KAK6531980.1"/>
    </source>
</evidence>
<dbReference type="EMBL" id="JAVHJO010000012">
    <property type="protein sequence ID" value="KAK6531980.1"/>
    <property type="molecule type" value="Genomic_DNA"/>
</dbReference>
<feature type="compositionally biased region" description="Polar residues" evidence="1">
    <location>
        <begin position="1"/>
        <end position="11"/>
    </location>
</feature>
<dbReference type="AlphaFoldDB" id="A0AAV9X224"/>
<feature type="region of interest" description="Disordered" evidence="1">
    <location>
        <begin position="278"/>
        <end position="360"/>
    </location>
</feature>
<feature type="compositionally biased region" description="Polar residues" evidence="1">
    <location>
        <begin position="156"/>
        <end position="178"/>
    </location>
</feature>
<feature type="region of interest" description="Disordered" evidence="1">
    <location>
        <begin position="103"/>
        <end position="210"/>
    </location>
</feature>
<reference evidence="2 3" key="1">
    <citation type="submission" date="2019-10" db="EMBL/GenBank/DDBJ databases">
        <authorList>
            <person name="Palmer J.M."/>
        </authorList>
    </citation>
    <scope>NUCLEOTIDE SEQUENCE [LARGE SCALE GENOMIC DNA]</scope>
    <source>
        <strain evidence="2 3">TWF694</strain>
    </source>
</reference>
<feature type="compositionally biased region" description="Acidic residues" evidence="1">
    <location>
        <begin position="118"/>
        <end position="138"/>
    </location>
</feature>
<evidence type="ECO:0000256" key="1">
    <source>
        <dbReference type="SAM" id="MobiDB-lite"/>
    </source>
</evidence>
<dbReference type="Proteomes" id="UP001365542">
    <property type="component" value="Unassembled WGS sequence"/>
</dbReference>
<comment type="caution">
    <text evidence="2">The sequence shown here is derived from an EMBL/GenBank/DDBJ whole genome shotgun (WGS) entry which is preliminary data.</text>
</comment>
<proteinExistence type="predicted"/>
<protein>
    <submittedName>
        <fullName evidence="2">Uncharacterized protein</fullName>
    </submittedName>
</protein>
<name>A0AAV9X224_9PEZI</name>
<sequence>MNRSELVNQSGDMEGWVQGQTTKEREPVLSLRNRQKTSGDCGDGAISFKSVLGPHQSKDKRVKKTRLQTPRKAKGQSTVFKNPFKEHLLEAAIEAAGKETLAPAVYASGDPPEKDQDGFNDDEFVPSSEDEEMTEYSVDESTTVQGEERDTDMDDNSTLSRWSSQPTDSRSSVWSGIQGNPAGPSAAIVEYNNDPHPRPFVRGPDFTGDPQILDHRGRPTGVFVGDFEDFDGSDTLQGSMNGDGSQQIGVESDCATVGGPASEEPLFTHYQYPLDISEDGESVRSLGGNPNEATLNEIGRYEGPQGPPTNGDHQSGGWSAVEDQALDNQPIAYHPHHSKDGKSVGSGDEDSEDEDRESQA</sequence>
<feature type="region of interest" description="Disordered" evidence="1">
    <location>
        <begin position="1"/>
        <end position="81"/>
    </location>
</feature>
<accession>A0AAV9X224</accession>
<feature type="compositionally biased region" description="Acidic residues" evidence="1">
    <location>
        <begin position="347"/>
        <end position="360"/>
    </location>
</feature>
<feature type="compositionally biased region" description="Basic residues" evidence="1">
    <location>
        <begin position="58"/>
        <end position="74"/>
    </location>
</feature>
<evidence type="ECO:0000313" key="3">
    <source>
        <dbReference type="Proteomes" id="UP001365542"/>
    </source>
</evidence>
<organism evidence="2 3">
    <name type="scientific">Orbilia ellipsospora</name>
    <dbReference type="NCBI Taxonomy" id="2528407"/>
    <lineage>
        <taxon>Eukaryota</taxon>
        <taxon>Fungi</taxon>
        <taxon>Dikarya</taxon>
        <taxon>Ascomycota</taxon>
        <taxon>Pezizomycotina</taxon>
        <taxon>Orbiliomycetes</taxon>
        <taxon>Orbiliales</taxon>
        <taxon>Orbiliaceae</taxon>
        <taxon>Orbilia</taxon>
    </lineage>
</organism>
<gene>
    <name evidence="2" type="ORF">TWF694_003143</name>
</gene>
<keyword evidence="3" id="KW-1185">Reference proteome</keyword>